<feature type="chain" id="PRO_5047300810" evidence="2">
    <location>
        <begin position="30"/>
        <end position="513"/>
    </location>
</feature>
<organism evidence="5 6">
    <name type="scientific">Nocardioides kribbensis</name>
    <dbReference type="NCBI Taxonomy" id="305517"/>
    <lineage>
        <taxon>Bacteria</taxon>
        <taxon>Bacillati</taxon>
        <taxon>Actinomycetota</taxon>
        <taxon>Actinomycetes</taxon>
        <taxon>Propionibacteriales</taxon>
        <taxon>Nocardioidaceae</taxon>
        <taxon>Nocardioides</taxon>
    </lineage>
</organism>
<name>A0ABV1NYI0_9ACTN</name>
<dbReference type="Gene3D" id="3.40.190.10">
    <property type="entry name" value="Periplasmic binding protein-like II"/>
    <property type="match status" value="2"/>
</dbReference>
<keyword evidence="6" id="KW-1185">Reference proteome</keyword>
<comment type="caution">
    <text evidence="5">The sequence shown here is derived from an EMBL/GenBank/DDBJ whole genome shotgun (WGS) entry which is preliminary data.</text>
</comment>
<dbReference type="Pfam" id="PF12849">
    <property type="entry name" value="PBP_like_2"/>
    <property type="match status" value="1"/>
</dbReference>
<evidence type="ECO:0000259" key="4">
    <source>
        <dbReference type="Pfam" id="PF16640"/>
    </source>
</evidence>
<dbReference type="PANTHER" id="PTHR30570">
    <property type="entry name" value="PERIPLASMIC PHOSPHATE BINDING COMPONENT OF PHOSPHATE ABC TRANSPORTER"/>
    <property type="match status" value="1"/>
</dbReference>
<dbReference type="Proteomes" id="UP001482520">
    <property type="component" value="Unassembled WGS sequence"/>
</dbReference>
<reference evidence="5 6" key="1">
    <citation type="submission" date="2024-02" db="EMBL/GenBank/DDBJ databases">
        <title>Full genome sequence of Nocardioides kribbensis.</title>
        <authorList>
            <person name="Poletto B.L."/>
            <person name="Silva G."/>
            <person name="Galante D."/>
            <person name="Campos K.R."/>
            <person name="Santos M.B.N."/>
            <person name="Sacchi C.T."/>
        </authorList>
    </citation>
    <scope>NUCLEOTIDE SEQUENCE [LARGE SCALE GENOMIC DNA]</scope>
    <source>
        <strain evidence="5 6">O4R</strain>
    </source>
</reference>
<dbReference type="Gene3D" id="2.60.40.10">
    <property type="entry name" value="Immunoglobulins"/>
    <property type="match status" value="2"/>
</dbReference>
<feature type="domain" description="PBP" evidence="3">
    <location>
        <begin position="96"/>
        <end position="244"/>
    </location>
</feature>
<proteinExistence type="predicted"/>
<feature type="signal peptide" evidence="2">
    <location>
        <begin position="1"/>
        <end position="29"/>
    </location>
</feature>
<dbReference type="InterPro" id="IPR032109">
    <property type="entry name" value="Big_3_5"/>
</dbReference>
<dbReference type="Pfam" id="PF16640">
    <property type="entry name" value="Big_3_5"/>
    <property type="match status" value="2"/>
</dbReference>
<dbReference type="RefSeq" id="WP_349804553.1">
    <property type="nucleotide sequence ID" value="NZ_JBEGDP010000009.1"/>
</dbReference>
<dbReference type="SUPFAM" id="SSF53850">
    <property type="entry name" value="Periplasmic binding protein-like II"/>
    <property type="match status" value="1"/>
</dbReference>
<evidence type="ECO:0000313" key="6">
    <source>
        <dbReference type="Proteomes" id="UP001482520"/>
    </source>
</evidence>
<evidence type="ECO:0000313" key="5">
    <source>
        <dbReference type="EMBL" id="MEQ7847575.1"/>
    </source>
</evidence>
<evidence type="ECO:0000256" key="2">
    <source>
        <dbReference type="SAM" id="SignalP"/>
    </source>
</evidence>
<evidence type="ECO:0000259" key="3">
    <source>
        <dbReference type="Pfam" id="PF12849"/>
    </source>
</evidence>
<protein>
    <submittedName>
        <fullName evidence="5">Ig-like domain repeat protein</fullName>
    </submittedName>
</protein>
<dbReference type="EMBL" id="JBEGDP010000009">
    <property type="protein sequence ID" value="MEQ7847575.1"/>
    <property type="molecule type" value="Genomic_DNA"/>
</dbReference>
<feature type="domain" description="Bacterial Ig-like" evidence="4">
    <location>
        <begin position="336"/>
        <end position="417"/>
    </location>
</feature>
<accession>A0ABV1NYI0</accession>
<feature type="domain" description="Bacterial Ig-like" evidence="4">
    <location>
        <begin position="430"/>
        <end position="505"/>
    </location>
</feature>
<sequence length="513" mass="51334">MSSRTSLRGLLVATLAGSSLALAAAPSQAAVDPDDTTFTPVAGDLIGVGSDTSQHALKLLADGFNSGRTTGRLSSFAATGGGDIALPSGSIARPNGSGAGKALLYGAGNNTDIDYARSSSGPSTTEVQAGLQSFPFALDTLKMAVSGNTRSNAPTTLTAKNIVDIYSGAVTNWSQLGGTAGVIAPKIPQAGSGTRSFFVAQLKAANNGVDVVLASSVAEVQEHDDTLVKNDPNAVVPFSEGRAGLLGSTLTLESGFKADRALYNVVRGTDVGSAPVLAVFGEDGFVCSTEARELIEAAGFKQLATAARGGVCGSPTQTATSNFTLNQAVATATSLRASTASAKSVTLTAVVTGSTAPSGTVTFREGSTVLAANVPLTSGQAVTTLPATPGAHTYSAEFVPAAGSQFEGSSDEASATVRDLAASTISESFPSKVQAGKKASGTVTVKLTGGTASGPVKVKEGSKTLASKSLSGGRATFTLPRLKAGKHTLTVVWAGDDSATGSSRSFTIKQLAR</sequence>
<dbReference type="InterPro" id="IPR024370">
    <property type="entry name" value="PBP_domain"/>
</dbReference>
<gene>
    <name evidence="5" type="ORF">V6R90_09820</name>
</gene>
<dbReference type="InterPro" id="IPR013783">
    <property type="entry name" value="Ig-like_fold"/>
</dbReference>
<dbReference type="InterPro" id="IPR050811">
    <property type="entry name" value="Phosphate_ABC_transporter"/>
</dbReference>
<evidence type="ECO:0000256" key="1">
    <source>
        <dbReference type="ARBA" id="ARBA00022729"/>
    </source>
</evidence>
<dbReference type="PANTHER" id="PTHR30570:SF1">
    <property type="entry name" value="PHOSPHATE-BINDING PROTEIN PSTS"/>
    <property type="match status" value="1"/>
</dbReference>
<keyword evidence="1 2" id="KW-0732">Signal</keyword>